<evidence type="ECO:0000313" key="7">
    <source>
        <dbReference type="EMBL" id="USQ76871.1"/>
    </source>
</evidence>
<keyword evidence="4" id="KW-0472">Membrane</keyword>
<feature type="transmembrane region" description="Helical" evidence="4">
    <location>
        <begin position="96"/>
        <end position="113"/>
    </location>
</feature>
<dbReference type="SUPFAM" id="SSF55874">
    <property type="entry name" value="ATPase domain of HSP90 chaperone/DNA topoisomerase II/histidine kinase"/>
    <property type="match status" value="1"/>
</dbReference>
<feature type="transmembrane region" description="Helical" evidence="4">
    <location>
        <begin position="144"/>
        <end position="164"/>
    </location>
</feature>
<feature type="transmembrane region" description="Helical" evidence="4">
    <location>
        <begin position="40"/>
        <end position="58"/>
    </location>
</feature>
<keyword evidence="2 7" id="KW-0418">Kinase</keyword>
<evidence type="ECO:0000259" key="5">
    <source>
        <dbReference type="Pfam" id="PF02518"/>
    </source>
</evidence>
<accession>A0ABY4YJ93</accession>
<feature type="domain" description="Signal transduction histidine kinase subgroup 3 dimerisation and phosphoacceptor" evidence="6">
    <location>
        <begin position="184"/>
        <end position="250"/>
    </location>
</feature>
<keyword evidence="1" id="KW-0808">Transferase</keyword>
<feature type="transmembrane region" description="Helical" evidence="4">
    <location>
        <begin position="70"/>
        <end position="90"/>
    </location>
</feature>
<dbReference type="InterPro" id="IPR050482">
    <property type="entry name" value="Sensor_HK_TwoCompSys"/>
</dbReference>
<evidence type="ECO:0000256" key="4">
    <source>
        <dbReference type="SAM" id="Phobius"/>
    </source>
</evidence>
<dbReference type="Pfam" id="PF02518">
    <property type="entry name" value="HATPase_c"/>
    <property type="match status" value="1"/>
</dbReference>
<dbReference type="Gene3D" id="1.20.5.1930">
    <property type="match status" value="1"/>
</dbReference>
<dbReference type="PANTHER" id="PTHR24421">
    <property type="entry name" value="NITRATE/NITRITE SENSOR PROTEIN NARX-RELATED"/>
    <property type="match status" value="1"/>
</dbReference>
<evidence type="ECO:0000313" key="8">
    <source>
        <dbReference type="Proteomes" id="UP001056535"/>
    </source>
</evidence>
<dbReference type="RefSeq" id="WP_252621574.1">
    <property type="nucleotide sequence ID" value="NZ_CP099490.1"/>
</dbReference>
<keyword evidence="3" id="KW-0902">Two-component regulatory system</keyword>
<dbReference type="Pfam" id="PF07730">
    <property type="entry name" value="HisKA_3"/>
    <property type="match status" value="1"/>
</dbReference>
<reference evidence="7" key="1">
    <citation type="submission" date="2022-06" db="EMBL/GenBank/DDBJ databases">
        <title>Ornithinimicrobium JY.X270.</title>
        <authorList>
            <person name="Huang Y."/>
        </authorList>
    </citation>
    <scope>NUCLEOTIDE SEQUENCE</scope>
    <source>
        <strain evidence="7">JY.X270</strain>
    </source>
</reference>
<keyword evidence="4" id="KW-0812">Transmembrane</keyword>
<dbReference type="Gene3D" id="3.30.565.10">
    <property type="entry name" value="Histidine kinase-like ATPase, C-terminal domain"/>
    <property type="match status" value="1"/>
</dbReference>
<sequence length="383" mass="40148">MPVSHGSLTRHGRWLVLIWAPLLLGAYVIAAVQDQQWRDGVLLLVTGAVFLVTVITFHRPSSALGRTVPAWLSLILLSALVGITLVTVRIAETSELSFMTISLLAIAAAVVLPPRVVPGVVILIGLASGVGALIAGWGWGVASWLSIVTALSGIGTHVVHRLAATNAELHQTRQQLAEAAVSAERMRFSRDLHDLLGHTLSVIVVKAEAVHRLAAADPAASARHGAEIETLGRSALTEVRQAVANYREGSLEEETSRAAAAMRAGGVEPDIGHIPPGLDPGAEQQLAWVVREATTNVLRHSTASTCQVRVTRNGGWIRLTVGDDGHGGPGSTSGGTGLVGLRERLAQRGGNLTVEHSAEGFMLTAEVPAASADAAVPALQEHR</sequence>
<organism evidence="7 8">
    <name type="scientific">Ornithinimicrobium cryptoxanthini</name>
    <dbReference type="NCBI Taxonomy" id="2934161"/>
    <lineage>
        <taxon>Bacteria</taxon>
        <taxon>Bacillati</taxon>
        <taxon>Actinomycetota</taxon>
        <taxon>Actinomycetes</taxon>
        <taxon>Micrococcales</taxon>
        <taxon>Ornithinimicrobiaceae</taxon>
        <taxon>Ornithinimicrobium</taxon>
    </lineage>
</organism>
<gene>
    <name evidence="7" type="ORF">NF557_02795</name>
</gene>
<dbReference type="GO" id="GO:0016301">
    <property type="term" value="F:kinase activity"/>
    <property type="evidence" value="ECO:0007669"/>
    <property type="project" value="UniProtKB-KW"/>
</dbReference>
<evidence type="ECO:0000259" key="6">
    <source>
        <dbReference type="Pfam" id="PF07730"/>
    </source>
</evidence>
<keyword evidence="8" id="KW-1185">Reference proteome</keyword>
<evidence type="ECO:0000256" key="3">
    <source>
        <dbReference type="ARBA" id="ARBA00023012"/>
    </source>
</evidence>
<keyword evidence="4" id="KW-1133">Transmembrane helix</keyword>
<evidence type="ECO:0000256" key="2">
    <source>
        <dbReference type="ARBA" id="ARBA00022777"/>
    </source>
</evidence>
<protein>
    <submittedName>
        <fullName evidence="7">Histidine kinase</fullName>
    </submittedName>
</protein>
<proteinExistence type="predicted"/>
<feature type="domain" description="Histidine kinase/HSP90-like ATPase" evidence="5">
    <location>
        <begin position="282"/>
        <end position="369"/>
    </location>
</feature>
<dbReference type="InterPro" id="IPR003594">
    <property type="entry name" value="HATPase_dom"/>
</dbReference>
<evidence type="ECO:0000256" key="1">
    <source>
        <dbReference type="ARBA" id="ARBA00022679"/>
    </source>
</evidence>
<dbReference type="InterPro" id="IPR011712">
    <property type="entry name" value="Sig_transdc_His_kin_sub3_dim/P"/>
</dbReference>
<dbReference type="EMBL" id="CP099490">
    <property type="protein sequence ID" value="USQ76871.1"/>
    <property type="molecule type" value="Genomic_DNA"/>
</dbReference>
<dbReference type="CDD" id="cd16917">
    <property type="entry name" value="HATPase_UhpB-NarQ-NarX-like"/>
    <property type="match status" value="1"/>
</dbReference>
<dbReference type="InterPro" id="IPR036890">
    <property type="entry name" value="HATPase_C_sf"/>
</dbReference>
<dbReference type="Proteomes" id="UP001056535">
    <property type="component" value="Chromosome"/>
</dbReference>
<dbReference type="PANTHER" id="PTHR24421:SF63">
    <property type="entry name" value="SENSOR HISTIDINE KINASE DESK"/>
    <property type="match status" value="1"/>
</dbReference>
<name>A0ABY4YJ93_9MICO</name>